<proteinExistence type="predicted"/>
<feature type="signal peptide" evidence="2">
    <location>
        <begin position="1"/>
        <end position="21"/>
    </location>
</feature>
<feature type="chain" id="PRO_5017362005" description="DUF2059 domain-containing protein" evidence="2">
    <location>
        <begin position="22"/>
        <end position="212"/>
    </location>
</feature>
<dbReference type="STRING" id="1770053.SAMN05216551_11521"/>
<dbReference type="RefSeq" id="WP_091912719.1">
    <property type="nucleotide sequence ID" value="NZ_FNLO01000015.1"/>
</dbReference>
<sequence length="212" mass="22643">MQKRFKQLVLLASLVPTFAMAQSLQDQNAPQSAPAPVQIDADKAAAINDLLSAIDASKLAGAIGQSAQMQAKQLVPAVLSDALTENKSMTDAQKQAAVPTLQKNAIPKLVDSAGQVFTTAQFRNDAVEAQKQAYARYYSTQEIKDLTTFYKSPAGRKFIEVQDQVGRDVVNGVMQKYMPQSIQATRQQADREVAAAGKGGSSAPAASGKSRK</sequence>
<organism evidence="4 5">
    <name type="scientific">Chitinasiproducens palmae</name>
    <dbReference type="NCBI Taxonomy" id="1770053"/>
    <lineage>
        <taxon>Bacteria</taxon>
        <taxon>Pseudomonadati</taxon>
        <taxon>Pseudomonadota</taxon>
        <taxon>Betaproteobacteria</taxon>
        <taxon>Burkholderiales</taxon>
        <taxon>Burkholderiaceae</taxon>
        <taxon>Chitinasiproducens</taxon>
    </lineage>
</organism>
<reference evidence="5" key="1">
    <citation type="submission" date="2016-09" db="EMBL/GenBank/DDBJ databases">
        <authorList>
            <person name="Varghese N."/>
            <person name="Submissions S."/>
        </authorList>
    </citation>
    <scope>NUCLEOTIDE SEQUENCE [LARGE SCALE GENOMIC DNA]</scope>
    <source>
        <strain evidence="5">JS23</strain>
    </source>
</reference>
<feature type="domain" description="DUF2059" evidence="3">
    <location>
        <begin position="131"/>
        <end position="180"/>
    </location>
</feature>
<dbReference type="AlphaFoldDB" id="A0A1H2PW22"/>
<evidence type="ECO:0000256" key="1">
    <source>
        <dbReference type="SAM" id="MobiDB-lite"/>
    </source>
</evidence>
<feature type="region of interest" description="Disordered" evidence="1">
    <location>
        <begin position="181"/>
        <end position="212"/>
    </location>
</feature>
<dbReference type="InterPro" id="IPR018637">
    <property type="entry name" value="DUF2059"/>
</dbReference>
<dbReference type="EMBL" id="FNLO01000015">
    <property type="protein sequence ID" value="SDV51099.1"/>
    <property type="molecule type" value="Genomic_DNA"/>
</dbReference>
<dbReference type="Pfam" id="PF09832">
    <property type="entry name" value="DUF2059"/>
    <property type="match status" value="1"/>
</dbReference>
<feature type="compositionally biased region" description="Low complexity" evidence="1">
    <location>
        <begin position="201"/>
        <end position="212"/>
    </location>
</feature>
<evidence type="ECO:0000313" key="4">
    <source>
        <dbReference type="EMBL" id="SDV51099.1"/>
    </source>
</evidence>
<name>A0A1H2PW22_9BURK</name>
<accession>A0A1H2PW22</accession>
<evidence type="ECO:0000259" key="3">
    <source>
        <dbReference type="Pfam" id="PF09832"/>
    </source>
</evidence>
<keyword evidence="2" id="KW-0732">Signal</keyword>
<evidence type="ECO:0000256" key="2">
    <source>
        <dbReference type="SAM" id="SignalP"/>
    </source>
</evidence>
<dbReference type="Proteomes" id="UP000243719">
    <property type="component" value="Unassembled WGS sequence"/>
</dbReference>
<keyword evidence="5" id="KW-1185">Reference proteome</keyword>
<protein>
    <recommendedName>
        <fullName evidence="3">DUF2059 domain-containing protein</fullName>
    </recommendedName>
</protein>
<gene>
    <name evidence="4" type="ORF">SAMN05216551_11521</name>
</gene>
<evidence type="ECO:0000313" key="5">
    <source>
        <dbReference type="Proteomes" id="UP000243719"/>
    </source>
</evidence>
<dbReference type="OrthoDB" id="8589964at2"/>